<dbReference type="SUPFAM" id="SSF53732">
    <property type="entry name" value="Aconitase iron-sulfur domain"/>
    <property type="match status" value="1"/>
</dbReference>
<protein>
    <submittedName>
        <fullName evidence="6">Homoaconitase large subunit</fullName>
    </submittedName>
</protein>
<accession>A0ABN2N4D3</accession>
<evidence type="ECO:0000313" key="6">
    <source>
        <dbReference type="EMBL" id="GAA1850689.1"/>
    </source>
</evidence>
<evidence type="ECO:0000256" key="4">
    <source>
        <dbReference type="ARBA" id="ARBA00023239"/>
    </source>
</evidence>
<dbReference type="PRINTS" id="PR00415">
    <property type="entry name" value="ACONITASE"/>
</dbReference>
<dbReference type="Proteomes" id="UP001500449">
    <property type="component" value="Unassembled WGS sequence"/>
</dbReference>
<sequence length="422" mass="44675">MKGTMAGQILARRCGREVTPGEAVRVPVDVVCLTDGTPLGFLADGVHRVWDPTRVIMTFDHLDRVRMPALHQGKRAFLDAQGIPPENFFGIGRHGISHQIPAEHGWALPGAVFAGGDTQAATMGAMNALALATNESTHNTLATGDVWLIVPECVSVRLEGELAPGFVAKDVTEHLQQVLAGVAEGTIVEFGGPAVEHLSIDTRLGIANVANNIGALSMLFPPDRVLLDHVRDRAKYAYEPVHPRPDAGYAAEVVVDLGEVRRQVRGPDDGAPPRPVEELDGLEVTAAYVGSCSSARIADLELVARIVRGRTVHPGVRFVVTPISSLVAAEAARRGYLETMLTAGVTVTTPGCGACFAGNQSPLLLEPGDRCVTTSVENNRGRMGSPEADIYITDPAVVAASALAGRVTDPEPYLEDRAHAVA</sequence>
<comment type="caution">
    <text evidence="6">The sequence shown here is derived from an EMBL/GenBank/DDBJ whole genome shotgun (WGS) entry which is preliminary data.</text>
</comment>
<proteinExistence type="predicted"/>
<keyword evidence="1" id="KW-0479">Metal-binding</keyword>
<evidence type="ECO:0000256" key="3">
    <source>
        <dbReference type="ARBA" id="ARBA00023014"/>
    </source>
</evidence>
<evidence type="ECO:0000256" key="2">
    <source>
        <dbReference type="ARBA" id="ARBA00023004"/>
    </source>
</evidence>
<keyword evidence="4" id="KW-0456">Lyase</keyword>
<feature type="domain" description="Aconitase/3-isopropylmalate dehydratase large subunit alpha/beta/alpha" evidence="5">
    <location>
        <begin position="65"/>
        <end position="268"/>
    </location>
</feature>
<dbReference type="InterPro" id="IPR050067">
    <property type="entry name" value="IPM_dehydratase_rel_enz"/>
</dbReference>
<gene>
    <name evidence="6" type="primary">hacA</name>
    <name evidence="6" type="ORF">GCM10009836_33250</name>
</gene>
<dbReference type="PANTHER" id="PTHR43822:SF2">
    <property type="entry name" value="HOMOACONITASE, MITOCHONDRIAL"/>
    <property type="match status" value="1"/>
</dbReference>
<reference evidence="6 7" key="1">
    <citation type="journal article" date="2019" name="Int. J. Syst. Evol. Microbiol.">
        <title>The Global Catalogue of Microorganisms (GCM) 10K type strain sequencing project: providing services to taxonomists for standard genome sequencing and annotation.</title>
        <authorList>
            <consortium name="The Broad Institute Genomics Platform"/>
            <consortium name="The Broad Institute Genome Sequencing Center for Infectious Disease"/>
            <person name="Wu L."/>
            <person name="Ma J."/>
        </authorList>
    </citation>
    <scope>NUCLEOTIDE SEQUENCE [LARGE SCALE GENOMIC DNA]</scope>
    <source>
        <strain evidence="6 7">JCM 16009</strain>
    </source>
</reference>
<dbReference type="RefSeq" id="WP_344417540.1">
    <property type="nucleotide sequence ID" value="NZ_BAAAQK010000009.1"/>
</dbReference>
<feature type="domain" description="Aconitase/3-isopropylmalate dehydratase large subunit alpha/beta/alpha" evidence="5">
    <location>
        <begin position="277"/>
        <end position="405"/>
    </location>
</feature>
<keyword evidence="7" id="KW-1185">Reference proteome</keyword>
<keyword evidence="3" id="KW-0411">Iron-sulfur</keyword>
<evidence type="ECO:0000259" key="5">
    <source>
        <dbReference type="Pfam" id="PF00330"/>
    </source>
</evidence>
<evidence type="ECO:0000256" key="1">
    <source>
        <dbReference type="ARBA" id="ARBA00022723"/>
    </source>
</evidence>
<dbReference type="PANTHER" id="PTHR43822">
    <property type="entry name" value="HOMOACONITASE, MITOCHONDRIAL-RELATED"/>
    <property type="match status" value="1"/>
</dbReference>
<organism evidence="6 7">
    <name type="scientific">Pseudonocardia ailaonensis</name>
    <dbReference type="NCBI Taxonomy" id="367279"/>
    <lineage>
        <taxon>Bacteria</taxon>
        <taxon>Bacillati</taxon>
        <taxon>Actinomycetota</taxon>
        <taxon>Actinomycetes</taxon>
        <taxon>Pseudonocardiales</taxon>
        <taxon>Pseudonocardiaceae</taxon>
        <taxon>Pseudonocardia</taxon>
    </lineage>
</organism>
<name>A0ABN2N4D3_9PSEU</name>
<evidence type="ECO:0000313" key="7">
    <source>
        <dbReference type="Proteomes" id="UP001500449"/>
    </source>
</evidence>
<dbReference type="EMBL" id="BAAAQK010000009">
    <property type="protein sequence ID" value="GAA1850689.1"/>
    <property type="molecule type" value="Genomic_DNA"/>
</dbReference>
<dbReference type="InterPro" id="IPR036008">
    <property type="entry name" value="Aconitase_4Fe-4S_dom"/>
</dbReference>
<keyword evidence="2" id="KW-0408">Iron</keyword>
<dbReference type="Pfam" id="PF00330">
    <property type="entry name" value="Aconitase"/>
    <property type="match status" value="2"/>
</dbReference>
<dbReference type="InterPro" id="IPR001030">
    <property type="entry name" value="Acoase/IPM_deHydtase_lsu_aba"/>
</dbReference>
<dbReference type="InterPro" id="IPR015931">
    <property type="entry name" value="Acnase/IPM_dHydase_lsu_aba_1/3"/>
</dbReference>
<dbReference type="Gene3D" id="3.30.499.10">
    <property type="entry name" value="Aconitase, domain 3"/>
    <property type="match status" value="2"/>
</dbReference>